<name>A0A016QSE6_9DEIO</name>
<protein>
    <submittedName>
        <fullName evidence="1">Uncharacterized protein</fullName>
    </submittedName>
</protein>
<dbReference type="AlphaFoldDB" id="A0A016QSE6"/>
<dbReference type="EMBL" id="JHAC01000013">
    <property type="protein sequence ID" value="EYB68916.1"/>
    <property type="molecule type" value="Genomic_DNA"/>
</dbReference>
<comment type="caution">
    <text evidence="1">The sequence shown here is derived from an EMBL/GenBank/DDBJ whole genome shotgun (WGS) entry which is preliminary data.</text>
</comment>
<evidence type="ECO:0000313" key="2">
    <source>
        <dbReference type="Proteomes" id="UP000020492"/>
    </source>
</evidence>
<gene>
    <name evidence="1" type="ORF">DEIPH_ctg013orf0019</name>
</gene>
<dbReference type="Proteomes" id="UP000020492">
    <property type="component" value="Unassembled WGS sequence"/>
</dbReference>
<evidence type="ECO:0000313" key="1">
    <source>
        <dbReference type="EMBL" id="EYB68916.1"/>
    </source>
</evidence>
<dbReference type="PATRIC" id="fig|1476583.3.peg.955"/>
<proteinExistence type="predicted"/>
<dbReference type="RefSeq" id="WP_034354698.1">
    <property type="nucleotide sequence ID" value="NZ_JHAC01000013.1"/>
</dbReference>
<reference evidence="1 2" key="1">
    <citation type="submission" date="2014-03" db="EMBL/GenBank/DDBJ databases">
        <title>Draft genome sequence of Deinococcus phoenicis 1P10ME.</title>
        <authorList>
            <person name="Stepanov V.G."/>
            <person name="Vaishampayan P."/>
            <person name="Venkateswaran K."/>
            <person name="Fox G.E."/>
        </authorList>
    </citation>
    <scope>NUCLEOTIDE SEQUENCE [LARGE SCALE GENOMIC DNA]</scope>
    <source>
        <strain evidence="1 2">1P10ME</strain>
    </source>
</reference>
<keyword evidence="2" id="KW-1185">Reference proteome</keyword>
<dbReference type="STRING" id="1476583.DEIPH_ctg013orf0019"/>
<organism evidence="1 2">
    <name type="scientific">Deinococcus phoenicis</name>
    <dbReference type="NCBI Taxonomy" id="1476583"/>
    <lineage>
        <taxon>Bacteria</taxon>
        <taxon>Thermotogati</taxon>
        <taxon>Deinococcota</taxon>
        <taxon>Deinococci</taxon>
        <taxon>Deinococcales</taxon>
        <taxon>Deinococcaceae</taxon>
        <taxon>Deinococcus</taxon>
    </lineage>
</organism>
<accession>A0A016QSE6</accession>
<sequence length="96" mass="11373">MIPRPSPYRHVRKRLWQRYRLRLKLDEYHQLCHALATGHCPSVLLDGYPEGRRVLIRFRYARRHITAIWDNDSRLLVTCLPPSTHARAHHALGTLT</sequence>